<dbReference type="InterPro" id="IPR038109">
    <property type="entry name" value="DNA_bind_recomb_sf"/>
</dbReference>
<evidence type="ECO:0000256" key="3">
    <source>
        <dbReference type="SAM" id="Coils"/>
    </source>
</evidence>
<dbReference type="GO" id="GO:0000150">
    <property type="term" value="F:DNA strand exchange activity"/>
    <property type="evidence" value="ECO:0007669"/>
    <property type="project" value="InterPro"/>
</dbReference>
<protein>
    <recommendedName>
        <fullName evidence="4">Recombinase domain-containing protein</fullName>
    </recommendedName>
</protein>
<dbReference type="PANTHER" id="PTHR30461">
    <property type="entry name" value="DNA-INVERTASE FROM LAMBDOID PROPHAGE"/>
    <property type="match status" value="1"/>
</dbReference>
<evidence type="ECO:0000313" key="5">
    <source>
        <dbReference type="EMBL" id="AUZ48807.1"/>
    </source>
</evidence>
<dbReference type="InterPro" id="IPR025827">
    <property type="entry name" value="Zn_ribbon_recom_dom"/>
</dbReference>
<accession>A0A2L0S3E0</accession>
<evidence type="ECO:0000256" key="2">
    <source>
        <dbReference type="ARBA" id="ARBA00023172"/>
    </source>
</evidence>
<dbReference type="InterPro" id="IPR036162">
    <property type="entry name" value="Resolvase-like_N_sf"/>
</dbReference>
<dbReference type="InterPro" id="IPR011109">
    <property type="entry name" value="DNA_bind_recombinase_dom"/>
</dbReference>
<dbReference type="EMBL" id="CP018049">
    <property type="protein sequence ID" value="AUZ48807.1"/>
    <property type="molecule type" value="Genomic_DNA"/>
</dbReference>
<dbReference type="CDD" id="cd00338">
    <property type="entry name" value="Ser_Recombinase"/>
    <property type="match status" value="1"/>
</dbReference>
<organism evidence="5 6">
    <name type="scientific">Pseudomonas orientalis</name>
    <dbReference type="NCBI Taxonomy" id="76758"/>
    <lineage>
        <taxon>Bacteria</taxon>
        <taxon>Pseudomonadati</taxon>
        <taxon>Pseudomonadota</taxon>
        <taxon>Gammaproteobacteria</taxon>
        <taxon>Pseudomonadales</taxon>
        <taxon>Pseudomonadaceae</taxon>
        <taxon>Pseudomonas</taxon>
    </lineage>
</organism>
<keyword evidence="3" id="KW-0175">Coiled coil</keyword>
<evidence type="ECO:0000313" key="6">
    <source>
        <dbReference type="Proteomes" id="UP000239888"/>
    </source>
</evidence>
<dbReference type="RefSeq" id="WP_104505119.1">
    <property type="nucleotide sequence ID" value="NZ_CP018049.1"/>
</dbReference>
<dbReference type="AlphaFoldDB" id="A0A2L0S3E0"/>
<keyword evidence="1" id="KW-0238">DNA-binding</keyword>
<evidence type="ECO:0000256" key="1">
    <source>
        <dbReference type="ARBA" id="ARBA00023125"/>
    </source>
</evidence>
<dbReference type="PANTHER" id="PTHR30461:SF2">
    <property type="entry name" value="SERINE RECOMBINASE PINE-RELATED"/>
    <property type="match status" value="1"/>
</dbReference>
<feature type="domain" description="Recombinase" evidence="4">
    <location>
        <begin position="188"/>
        <end position="316"/>
    </location>
</feature>
<name>A0A2L0S3E0_9PSED</name>
<feature type="coiled-coil region" evidence="3">
    <location>
        <begin position="422"/>
        <end position="486"/>
    </location>
</feature>
<dbReference type="KEGG" id="poi:BOP93_25460"/>
<dbReference type="Proteomes" id="UP000239888">
    <property type="component" value="Chromosome"/>
</dbReference>
<dbReference type="GO" id="GO:0003677">
    <property type="term" value="F:DNA binding"/>
    <property type="evidence" value="ECO:0007669"/>
    <property type="project" value="UniProtKB-KW"/>
</dbReference>
<gene>
    <name evidence="5" type="ORF">BOP93_25460</name>
</gene>
<dbReference type="InterPro" id="IPR006119">
    <property type="entry name" value="Resolv_N"/>
</dbReference>
<dbReference type="Pfam" id="PF07508">
    <property type="entry name" value="Recombinase"/>
    <property type="match status" value="1"/>
</dbReference>
<dbReference type="SUPFAM" id="SSF53041">
    <property type="entry name" value="Resolvase-like"/>
    <property type="match status" value="1"/>
</dbReference>
<dbReference type="InterPro" id="IPR050639">
    <property type="entry name" value="SSR_resolvase"/>
</dbReference>
<reference evidence="5 6" key="1">
    <citation type="journal article" date="2018" name="Front. Microbiol.">
        <title>Pseudomonas orientalis F9: A Potent Antagonist against Phytopathogens with Phytotoxic Effect in the Apple Flower.</title>
        <authorList>
            <person name="Zengerer V."/>
            <person name="Schmid M."/>
            <person name="Bieri M."/>
            <person name="Muller D.C."/>
            <person name="Remus-Emsermann M.N.P."/>
            <person name="Ahrens C.H."/>
            <person name="Pelludat C."/>
        </authorList>
    </citation>
    <scope>NUCLEOTIDE SEQUENCE [LARGE SCALE GENOMIC DNA]</scope>
    <source>
        <strain evidence="5 6">F9</strain>
    </source>
</reference>
<sequence>MPKIWPYIRFSSEEQKRGDSLRRQKELIARFAARPEIVAEGAQIDESLNLNDLGVSGYTGKNLLKGRFKAFLDAVDSEVVKAGDYLAVEALNRITRLNPLESLPIILRLVQEKDVRIAITSSSQIYRRGDDISALYIAIGELQRGYKESQEKGMRVKEAWNSKKRRAADFGEIATSRVPLWLSVDSIKLGSGDIKRVIKEIDARVAVVKEIFRLSDSNIGAVATARILTERGVPTFTREHARKNSNYGDFWQVTYVRKILSNRAVLGNYQPMQWLEVGGKRTRVNHGREIEGYFPQIITRELFDRVQIKKDARKIEGQGNKGLRFSNLFTKIAFCSACGAVAHHVNKGKDTKKGGRYLVCYRAKYGSCSYKSWKYEKVEAMILSYLAEADIKSIMRDEDKVELLVNERYKIESEQVAIGEMLDNFKRDFKELKGRVSNVERELAIENEARLADIKSQLHALDARILEAIEQQKADLKNEVRALQELDGVADENKVFEIRSKINARLKLIVESIILNFDLQVAEVRFKSGIVRHVHERGVFANILPPATPEQSAEDMREIEEWASLSNEEKKAKWANDDFKIVPLKI</sequence>
<evidence type="ECO:0000259" key="4">
    <source>
        <dbReference type="PROSITE" id="PS51737"/>
    </source>
</evidence>
<dbReference type="PROSITE" id="PS51737">
    <property type="entry name" value="RECOMBINASE_DNA_BIND"/>
    <property type="match status" value="1"/>
</dbReference>
<dbReference type="Pfam" id="PF13408">
    <property type="entry name" value="Zn_ribbon_recom"/>
    <property type="match status" value="1"/>
</dbReference>
<dbReference type="Gene3D" id="3.90.1750.20">
    <property type="entry name" value="Putative Large Serine Recombinase, Chain B, Domain 2"/>
    <property type="match status" value="1"/>
</dbReference>
<dbReference type="SMART" id="SM00857">
    <property type="entry name" value="Resolvase"/>
    <property type="match status" value="1"/>
</dbReference>
<keyword evidence="2" id="KW-0233">DNA recombination</keyword>
<proteinExistence type="predicted"/>
<dbReference type="Gene3D" id="3.40.50.1390">
    <property type="entry name" value="Resolvase, N-terminal catalytic domain"/>
    <property type="match status" value="1"/>
</dbReference>